<dbReference type="Proteomes" id="UP001165960">
    <property type="component" value="Unassembled WGS sequence"/>
</dbReference>
<sequence length="277" mass="30852">MVLKLQCSFQTGLEFRSGYGLEYTFNSFRIRMASKSFCSGNMVLDPAIRDWVLVPIMVVMVLVGVLRHQVTSILTSPPPRPTLKAVREAQALARCSLMHSHGDHLVYSKFDARRNSLLEDISAGNFLKTGPKNAAPPNPMTDPAMMEQMMGGMKKNVVMVVPQTIIMAWINFFFSGFVLIRLPFPLTLRFKSMLQTGILTSDMDVAWVSSLSWYFLNLFGLRAVFALILGDENTVDGFKDMQAMNMPNRPGPRHDQRIQGGSRELGSPLSPLETGGS</sequence>
<reference evidence="1" key="1">
    <citation type="submission" date="2022-04" db="EMBL/GenBank/DDBJ databases">
        <title>Genome of the entomopathogenic fungus Entomophthora muscae.</title>
        <authorList>
            <person name="Elya C."/>
            <person name="Lovett B.R."/>
            <person name="Lee E."/>
            <person name="Macias A.M."/>
            <person name="Hajek A.E."/>
            <person name="De Bivort B.L."/>
            <person name="Kasson M.T."/>
            <person name="De Fine Licht H.H."/>
            <person name="Stajich J.E."/>
        </authorList>
    </citation>
    <scope>NUCLEOTIDE SEQUENCE</scope>
    <source>
        <strain evidence="1">Berkeley</strain>
    </source>
</reference>
<keyword evidence="2" id="KW-1185">Reference proteome</keyword>
<evidence type="ECO:0000313" key="2">
    <source>
        <dbReference type="Proteomes" id="UP001165960"/>
    </source>
</evidence>
<gene>
    <name evidence="1" type="ORF">DSO57_1026518</name>
</gene>
<accession>A0ACC2TPK9</accession>
<proteinExistence type="predicted"/>
<name>A0ACC2TPK9_9FUNG</name>
<organism evidence="1 2">
    <name type="scientific">Entomophthora muscae</name>
    <dbReference type="NCBI Taxonomy" id="34485"/>
    <lineage>
        <taxon>Eukaryota</taxon>
        <taxon>Fungi</taxon>
        <taxon>Fungi incertae sedis</taxon>
        <taxon>Zoopagomycota</taxon>
        <taxon>Entomophthoromycotina</taxon>
        <taxon>Entomophthoromycetes</taxon>
        <taxon>Entomophthorales</taxon>
        <taxon>Entomophthoraceae</taxon>
        <taxon>Entomophthora</taxon>
    </lineage>
</organism>
<dbReference type="EMBL" id="QTSX02002285">
    <property type="protein sequence ID" value="KAJ9076416.1"/>
    <property type="molecule type" value="Genomic_DNA"/>
</dbReference>
<protein>
    <submittedName>
        <fullName evidence="1">Uncharacterized protein</fullName>
    </submittedName>
</protein>
<comment type="caution">
    <text evidence="1">The sequence shown here is derived from an EMBL/GenBank/DDBJ whole genome shotgun (WGS) entry which is preliminary data.</text>
</comment>
<evidence type="ECO:0000313" key="1">
    <source>
        <dbReference type="EMBL" id="KAJ9076416.1"/>
    </source>
</evidence>